<feature type="binding site" evidence="5">
    <location>
        <position position="59"/>
    </location>
    <ligand>
        <name>Mn(2+)</name>
        <dbReference type="ChEBI" id="CHEBI:29035"/>
    </ligand>
</feature>
<dbReference type="AlphaFoldDB" id="A0A2V2VGK1"/>
<proteinExistence type="inferred from homology"/>
<dbReference type="VEuPathDB" id="TriTrypDB:TcCLB.509775.40"/>
<dbReference type="VEuPathDB" id="TriTrypDB:Tc_MARK_8923"/>
<dbReference type="PROSITE" id="PS00088">
    <property type="entry name" value="SOD_MN"/>
    <property type="match status" value="1"/>
</dbReference>
<dbReference type="VEuPathDB" id="TriTrypDB:C3747_31g179"/>
<dbReference type="PANTHER" id="PTHR42769:SF12">
    <property type="entry name" value="SUPEROXIDE DISMUTASE"/>
    <property type="match status" value="1"/>
</dbReference>
<evidence type="ECO:0000256" key="1">
    <source>
        <dbReference type="ARBA" id="ARBA00008714"/>
    </source>
</evidence>
<feature type="binding site" evidence="5">
    <location>
        <position position="194"/>
    </location>
    <ligand>
        <name>Mn(2+)</name>
        <dbReference type="ChEBI" id="CHEBI:29035"/>
    </ligand>
</feature>
<dbReference type="VEuPathDB" id="TriTrypDB:TCSYLVIO_010549"/>
<organism evidence="9 10">
    <name type="scientific">Trypanosoma cruzi</name>
    <dbReference type="NCBI Taxonomy" id="5693"/>
    <lineage>
        <taxon>Eukaryota</taxon>
        <taxon>Discoba</taxon>
        <taxon>Euglenozoa</taxon>
        <taxon>Kinetoplastea</taxon>
        <taxon>Metakinetoplastina</taxon>
        <taxon>Trypanosomatida</taxon>
        <taxon>Trypanosomatidae</taxon>
        <taxon>Trypanosoma</taxon>
        <taxon>Schizotrypanum</taxon>
    </lineage>
</organism>
<dbReference type="InterPro" id="IPR019832">
    <property type="entry name" value="Mn/Fe_SOD_C"/>
</dbReference>
<dbReference type="VEuPathDB" id="TriTrypDB:TcCLB.507061.30"/>
<dbReference type="InterPro" id="IPR019831">
    <property type="entry name" value="Mn/Fe_SOD_N"/>
</dbReference>
<evidence type="ECO:0000313" key="9">
    <source>
        <dbReference type="EMBL" id="PWU93473.1"/>
    </source>
</evidence>
<protein>
    <recommendedName>
        <fullName evidence="2 6">Superoxide dismutase</fullName>
        <ecNumber evidence="2 6">1.15.1.1</ecNumber>
    </recommendedName>
</protein>
<sequence>MLRRAVNISIARGRMALMSYATLPDLLKPSGAPAELPKLGFNWKDGCAPVFSPRQMELHYTKHHKAYVDKLNALAGTKYDGKSIEEIILAVANDAEKKGLFNQAAQHFNHTFYFRCITPNGKAMPKSLESAVTAQFGSVEQFKDAFVQAGVNNFGSGWTWLCVDPSNKNQLVIDNTSNAGCPLTKGLRPVLAVDVWEHAYYKDFENRRPDYLKEIWSVIDWEFVAKMHVQAIK</sequence>
<dbReference type="EC" id="1.15.1.1" evidence="2 6"/>
<dbReference type="InterPro" id="IPR036314">
    <property type="entry name" value="SOD_C_sf"/>
</dbReference>
<feature type="binding site" evidence="5">
    <location>
        <position position="110"/>
    </location>
    <ligand>
        <name>Mn(2+)</name>
        <dbReference type="ChEBI" id="CHEBI:29035"/>
    </ligand>
</feature>
<dbReference type="VEuPathDB" id="TriTrypDB:TCDM_07362"/>
<dbReference type="Pfam" id="PF00081">
    <property type="entry name" value="Sod_Fe_N"/>
    <property type="match status" value="1"/>
</dbReference>
<evidence type="ECO:0000256" key="3">
    <source>
        <dbReference type="ARBA" id="ARBA00022723"/>
    </source>
</evidence>
<accession>A0A2V2VGK1</accession>
<comment type="caution">
    <text evidence="9">The sequence shown here is derived from an EMBL/GenBank/DDBJ whole genome shotgun (WGS) entry which is preliminary data.</text>
</comment>
<dbReference type="PANTHER" id="PTHR42769">
    <property type="entry name" value="SUPEROXIDE DISMUTASE"/>
    <property type="match status" value="1"/>
</dbReference>
<dbReference type="Proteomes" id="UP000246121">
    <property type="component" value="Unassembled WGS sequence"/>
</dbReference>
<keyword evidence="3 5" id="KW-0479">Metal-binding</keyword>
<dbReference type="InterPro" id="IPR019833">
    <property type="entry name" value="Mn/Fe_SOD_BS"/>
</dbReference>
<evidence type="ECO:0000313" key="10">
    <source>
        <dbReference type="Proteomes" id="UP000246121"/>
    </source>
</evidence>
<dbReference type="PIRSF" id="PIRSF000349">
    <property type="entry name" value="SODismutase"/>
    <property type="match status" value="1"/>
</dbReference>
<dbReference type="Gene3D" id="3.55.40.20">
    <property type="entry name" value="Iron/manganese superoxide dismutase, C-terminal domain"/>
    <property type="match status" value="1"/>
</dbReference>
<dbReference type="GO" id="GO:0046872">
    <property type="term" value="F:metal ion binding"/>
    <property type="evidence" value="ECO:0007669"/>
    <property type="project" value="UniProtKB-KW"/>
</dbReference>
<dbReference type="InterPro" id="IPR036324">
    <property type="entry name" value="Mn/Fe_SOD_N_sf"/>
</dbReference>
<feature type="binding site" evidence="5">
    <location>
        <position position="198"/>
    </location>
    <ligand>
        <name>Mn(2+)</name>
        <dbReference type="ChEBI" id="CHEBI:29035"/>
    </ligand>
</feature>
<dbReference type="VEuPathDB" id="TriTrypDB:TcG_04030"/>
<gene>
    <name evidence="9" type="ORF">C4B63_31g85</name>
</gene>
<dbReference type="EMBL" id="PRFA01000031">
    <property type="protein sequence ID" value="PWU93473.1"/>
    <property type="molecule type" value="Genomic_DNA"/>
</dbReference>
<evidence type="ECO:0000256" key="5">
    <source>
        <dbReference type="PIRSR" id="PIRSR000349-1"/>
    </source>
</evidence>
<comment type="similarity">
    <text evidence="1 6">Belongs to the iron/manganese superoxide dismutase family.</text>
</comment>
<dbReference type="GO" id="GO:0004784">
    <property type="term" value="F:superoxide dismutase activity"/>
    <property type="evidence" value="ECO:0007669"/>
    <property type="project" value="UniProtKB-EC"/>
</dbReference>
<reference evidence="9 10" key="1">
    <citation type="journal article" date="2018" name="Microb. Genom.">
        <title>Expanding an expanded genome: long-read sequencing of Trypanosoma cruzi.</title>
        <authorList>
            <person name="Berna L."/>
            <person name="Rodriguez M."/>
            <person name="Chiribao M.L."/>
            <person name="Parodi-Talice A."/>
            <person name="Pita S."/>
            <person name="Rijo G."/>
            <person name="Alvarez-Valin F."/>
            <person name="Robello C."/>
        </authorList>
    </citation>
    <scope>NUCLEOTIDE SEQUENCE [LARGE SCALE GENOMIC DNA]</scope>
    <source>
        <strain evidence="9 10">Dm28c</strain>
    </source>
</reference>
<evidence type="ECO:0000256" key="2">
    <source>
        <dbReference type="ARBA" id="ARBA00012682"/>
    </source>
</evidence>
<dbReference type="VEuPathDB" id="TriTrypDB:C4B63_31g85"/>
<keyword evidence="4 6" id="KW-0560">Oxidoreductase</keyword>
<dbReference type="VEuPathDB" id="TriTrypDB:ECC02_000785"/>
<evidence type="ECO:0000256" key="6">
    <source>
        <dbReference type="RuleBase" id="RU000414"/>
    </source>
</evidence>
<feature type="domain" description="Manganese/iron superoxide dismutase C-terminal" evidence="8">
    <location>
        <begin position="126"/>
        <end position="226"/>
    </location>
</feature>
<dbReference type="SUPFAM" id="SSF46609">
    <property type="entry name" value="Fe,Mn superoxide dismutase (SOD), N-terminal domain"/>
    <property type="match status" value="1"/>
</dbReference>
<dbReference type="InterPro" id="IPR001189">
    <property type="entry name" value="Mn/Fe_SOD"/>
</dbReference>
<dbReference type="SUPFAM" id="SSF54719">
    <property type="entry name" value="Fe,Mn superoxide dismutase (SOD), C-terminal domain"/>
    <property type="match status" value="1"/>
</dbReference>
<feature type="domain" description="Manganese/iron superoxide dismutase N-terminal" evidence="7">
    <location>
        <begin position="35"/>
        <end position="117"/>
    </location>
</feature>
<dbReference type="Gene3D" id="1.10.287.990">
    <property type="entry name" value="Fe,Mn superoxide dismutase (SOD) domain"/>
    <property type="match status" value="1"/>
</dbReference>
<comment type="catalytic activity">
    <reaction evidence="6">
        <text>2 superoxide + 2 H(+) = H2O2 + O2</text>
        <dbReference type="Rhea" id="RHEA:20696"/>
        <dbReference type="ChEBI" id="CHEBI:15378"/>
        <dbReference type="ChEBI" id="CHEBI:15379"/>
        <dbReference type="ChEBI" id="CHEBI:16240"/>
        <dbReference type="ChEBI" id="CHEBI:18421"/>
        <dbReference type="EC" id="1.15.1.1"/>
    </reaction>
</comment>
<evidence type="ECO:0000259" key="7">
    <source>
        <dbReference type="Pfam" id="PF00081"/>
    </source>
</evidence>
<name>A0A2V2VGK1_TRYCR</name>
<dbReference type="VEuPathDB" id="TriTrypDB:TcBrA4_0113710"/>
<evidence type="ECO:0000259" key="8">
    <source>
        <dbReference type="Pfam" id="PF02777"/>
    </source>
</evidence>
<dbReference type="Pfam" id="PF02777">
    <property type="entry name" value="Sod_Fe_C"/>
    <property type="match status" value="1"/>
</dbReference>
<evidence type="ECO:0000256" key="4">
    <source>
        <dbReference type="ARBA" id="ARBA00023002"/>
    </source>
</evidence>
<dbReference type="VEuPathDB" id="TriTrypDB:TcYC6_0065990"/>
<comment type="function">
    <text evidence="6">Destroys radicals which are normally produced within the cells and which are toxic to biological systems.</text>
</comment>
<dbReference type="VEuPathDB" id="TriTrypDB:TcCL_ESM00767"/>
<dbReference type="VEuPathDB" id="TriTrypDB:BCY84_10625"/>
<dbReference type="PRINTS" id="PR01703">
    <property type="entry name" value="MNSODISMTASE"/>
</dbReference>